<dbReference type="Proteomes" id="UP001142317">
    <property type="component" value="Unassembled WGS sequence"/>
</dbReference>
<accession>A0A9W6M334</accession>
<dbReference type="EMBL" id="BSEO01000001">
    <property type="protein sequence ID" value="GLJ79427.1"/>
    <property type="molecule type" value="Genomic_DNA"/>
</dbReference>
<name>A0A9W6M334_9MICO</name>
<evidence type="ECO:0000313" key="3">
    <source>
        <dbReference type="Proteomes" id="UP001142317"/>
    </source>
</evidence>
<keyword evidence="3" id="KW-1185">Reference proteome</keyword>
<sequence length="171" mass="18496">MIVPMDHVDGILAQWSREKPELDVSPMAVIGRLGRAAAFVDARLAVTFARHGIDAATFDVLATLTRQGSPYELTPAQLASDAMITSSAVAQRLNRLESLGFVSRHPDPVDGRGKIVRLTPAGREIVERVLPDHLETEREVLAPLSAVDRATLAELLSRLVTGRSDGDGEPR</sequence>
<reference evidence="2" key="2">
    <citation type="submission" date="2023-01" db="EMBL/GenBank/DDBJ databases">
        <authorList>
            <person name="Sun Q."/>
            <person name="Evtushenko L."/>
        </authorList>
    </citation>
    <scope>NUCLEOTIDE SEQUENCE</scope>
    <source>
        <strain evidence="2">VKM Ac-1447</strain>
    </source>
</reference>
<dbReference type="SMART" id="SM00347">
    <property type="entry name" value="HTH_MARR"/>
    <property type="match status" value="1"/>
</dbReference>
<comment type="caution">
    <text evidence="2">The sequence shown here is derived from an EMBL/GenBank/DDBJ whole genome shotgun (WGS) entry which is preliminary data.</text>
</comment>
<dbReference type="GO" id="GO:0003700">
    <property type="term" value="F:DNA-binding transcription factor activity"/>
    <property type="evidence" value="ECO:0007669"/>
    <property type="project" value="InterPro"/>
</dbReference>
<evidence type="ECO:0000259" key="1">
    <source>
        <dbReference type="PROSITE" id="PS50995"/>
    </source>
</evidence>
<dbReference type="SUPFAM" id="SSF46785">
    <property type="entry name" value="Winged helix' DNA-binding domain"/>
    <property type="match status" value="1"/>
</dbReference>
<dbReference type="AlphaFoldDB" id="A0A9W6M334"/>
<dbReference type="InterPro" id="IPR036388">
    <property type="entry name" value="WH-like_DNA-bd_sf"/>
</dbReference>
<dbReference type="PROSITE" id="PS50995">
    <property type="entry name" value="HTH_MARR_2"/>
    <property type="match status" value="1"/>
</dbReference>
<dbReference type="PANTHER" id="PTHR33164">
    <property type="entry name" value="TRANSCRIPTIONAL REGULATOR, MARR FAMILY"/>
    <property type="match status" value="1"/>
</dbReference>
<dbReference type="GO" id="GO:0006950">
    <property type="term" value="P:response to stress"/>
    <property type="evidence" value="ECO:0007669"/>
    <property type="project" value="TreeGrafter"/>
</dbReference>
<reference evidence="2" key="1">
    <citation type="journal article" date="2014" name="Int. J. Syst. Evol. Microbiol.">
        <title>Complete genome sequence of Corynebacterium casei LMG S-19264T (=DSM 44701T), isolated from a smear-ripened cheese.</title>
        <authorList>
            <consortium name="US DOE Joint Genome Institute (JGI-PGF)"/>
            <person name="Walter F."/>
            <person name="Albersmeier A."/>
            <person name="Kalinowski J."/>
            <person name="Ruckert C."/>
        </authorList>
    </citation>
    <scope>NUCLEOTIDE SEQUENCE</scope>
    <source>
        <strain evidence="2">VKM Ac-1447</strain>
    </source>
</reference>
<dbReference type="Pfam" id="PF12802">
    <property type="entry name" value="MarR_2"/>
    <property type="match status" value="1"/>
</dbReference>
<dbReference type="PANTHER" id="PTHR33164:SF104">
    <property type="entry name" value="TRANSCRIPTIONAL REGULATORY PROTEIN"/>
    <property type="match status" value="1"/>
</dbReference>
<dbReference type="InterPro" id="IPR036390">
    <property type="entry name" value="WH_DNA-bd_sf"/>
</dbReference>
<feature type="domain" description="HTH marR-type" evidence="1">
    <location>
        <begin position="26"/>
        <end position="161"/>
    </location>
</feature>
<dbReference type="Gene3D" id="1.10.10.10">
    <property type="entry name" value="Winged helix-like DNA-binding domain superfamily/Winged helix DNA-binding domain"/>
    <property type="match status" value="1"/>
</dbReference>
<proteinExistence type="predicted"/>
<protein>
    <submittedName>
        <fullName evidence="2">MarR family transcriptional regulator</fullName>
    </submittedName>
</protein>
<organism evidence="2 3">
    <name type="scientific">Microbacterium imperiale</name>
    <dbReference type="NCBI Taxonomy" id="33884"/>
    <lineage>
        <taxon>Bacteria</taxon>
        <taxon>Bacillati</taxon>
        <taxon>Actinomycetota</taxon>
        <taxon>Actinomycetes</taxon>
        <taxon>Micrococcales</taxon>
        <taxon>Microbacteriaceae</taxon>
        <taxon>Microbacterium</taxon>
    </lineage>
</organism>
<evidence type="ECO:0000313" key="2">
    <source>
        <dbReference type="EMBL" id="GLJ79427.1"/>
    </source>
</evidence>
<dbReference type="PRINTS" id="PR00598">
    <property type="entry name" value="HTHMARR"/>
</dbReference>
<dbReference type="InterPro" id="IPR039422">
    <property type="entry name" value="MarR/SlyA-like"/>
</dbReference>
<gene>
    <name evidence="2" type="ORF">GCM10017586_11090</name>
</gene>
<dbReference type="InterPro" id="IPR000835">
    <property type="entry name" value="HTH_MarR-typ"/>
</dbReference>